<comment type="caution">
    <text evidence="12">Lacks conserved residue(s) required for the propagation of feature annotation.</text>
</comment>
<accession>A0A2P5SYX6</accession>
<dbReference type="GO" id="GO:0005737">
    <property type="term" value="C:cytoplasm"/>
    <property type="evidence" value="ECO:0007669"/>
    <property type="project" value="UniProtKB-SubCell"/>
</dbReference>
<dbReference type="PROSITE" id="PS00595">
    <property type="entry name" value="AA_TRANSFER_CLASS_5"/>
    <property type="match status" value="1"/>
</dbReference>
<evidence type="ECO:0000256" key="9">
    <source>
        <dbReference type="ARBA" id="ARBA00023299"/>
    </source>
</evidence>
<dbReference type="SUPFAM" id="SSF53383">
    <property type="entry name" value="PLP-dependent transferases"/>
    <property type="match status" value="1"/>
</dbReference>
<dbReference type="GO" id="GO:0006564">
    <property type="term" value="P:L-serine biosynthetic process"/>
    <property type="evidence" value="ECO:0007669"/>
    <property type="project" value="UniProtKB-UniRule"/>
</dbReference>
<evidence type="ECO:0000313" key="15">
    <source>
        <dbReference type="EMBL" id="PPI87539.1"/>
    </source>
</evidence>
<keyword evidence="4 12" id="KW-0032">Aminotransferase</keyword>
<dbReference type="EMBL" id="PDKS01000001">
    <property type="protein sequence ID" value="PPI87539.1"/>
    <property type="molecule type" value="Genomic_DNA"/>
</dbReference>
<comment type="subunit">
    <text evidence="12">Homodimer.</text>
</comment>
<dbReference type="FunFam" id="3.40.640.10:FF:000010">
    <property type="entry name" value="Phosphoserine aminotransferase"/>
    <property type="match status" value="1"/>
</dbReference>
<comment type="caution">
    <text evidence="15">The sequence shown here is derived from an EMBL/GenBank/DDBJ whole genome shotgun (WGS) entry which is preliminary data.</text>
</comment>
<feature type="binding site" evidence="12">
    <location>
        <position position="196"/>
    </location>
    <ligand>
        <name>pyridoxal 5'-phosphate</name>
        <dbReference type="ChEBI" id="CHEBI:597326"/>
    </ligand>
</feature>
<dbReference type="OrthoDB" id="9809412at2"/>
<dbReference type="InterPro" id="IPR015421">
    <property type="entry name" value="PyrdxlP-dep_Trfase_major"/>
</dbReference>
<feature type="binding site" evidence="12">
    <location>
        <position position="153"/>
    </location>
    <ligand>
        <name>pyridoxal 5'-phosphate</name>
        <dbReference type="ChEBI" id="CHEBI:597326"/>
    </ligand>
</feature>
<dbReference type="NCBIfam" id="TIGR01364">
    <property type="entry name" value="serC_1"/>
    <property type="match status" value="1"/>
</dbReference>
<evidence type="ECO:0000256" key="12">
    <source>
        <dbReference type="HAMAP-Rule" id="MF_00160"/>
    </source>
</evidence>
<evidence type="ECO:0000256" key="6">
    <source>
        <dbReference type="ARBA" id="ARBA00022679"/>
    </source>
</evidence>
<dbReference type="InterPro" id="IPR015424">
    <property type="entry name" value="PyrdxlP-dep_Trfase"/>
</dbReference>
<gene>
    <name evidence="12" type="primary">serC</name>
    <name evidence="15" type="ORF">CRV11_01250</name>
</gene>
<protein>
    <recommendedName>
        <fullName evidence="12">Phosphoserine aminotransferase</fullName>
        <ecNumber evidence="12">2.6.1.52</ecNumber>
    </recommendedName>
    <alternativeName>
        <fullName evidence="12">Phosphohydroxythreonine aminotransferase</fullName>
        <shortName evidence="12">PSAT</shortName>
    </alternativeName>
</protein>
<feature type="binding site" evidence="12">
    <location>
        <begin position="76"/>
        <end position="77"/>
    </location>
    <ligand>
        <name>pyridoxal 5'-phosphate</name>
        <dbReference type="ChEBI" id="CHEBI:597326"/>
    </ligand>
</feature>
<dbReference type="InterPro" id="IPR015422">
    <property type="entry name" value="PyrdxlP-dep_Trfase_small"/>
</dbReference>
<dbReference type="EC" id="2.6.1.52" evidence="12"/>
<comment type="pathway">
    <text evidence="2 12 13">Amino-acid biosynthesis; L-serine biosynthesis; L-serine from 3-phospho-D-glycerate: step 2/3.</text>
</comment>
<dbReference type="Gene3D" id="3.40.640.10">
    <property type="entry name" value="Type I PLP-dependent aspartate aminotransferase-like (Major domain)"/>
    <property type="match status" value="1"/>
</dbReference>
<keyword evidence="5 12" id="KW-0028">Amino-acid biosynthesis</keyword>
<comment type="pathway">
    <text evidence="1 12">Cofactor biosynthesis; pyridoxine 5'-phosphate biosynthesis; pyridoxine 5'-phosphate from D-erythrose 4-phosphate: step 3/5.</text>
</comment>
<dbReference type="PIRSF" id="PIRSF000525">
    <property type="entry name" value="SerC"/>
    <property type="match status" value="1"/>
</dbReference>
<organism evidence="15 16">
    <name type="scientific">Candidatus Pantoea edessiphila</name>
    <dbReference type="NCBI Taxonomy" id="2044610"/>
    <lineage>
        <taxon>Bacteria</taxon>
        <taxon>Pseudomonadati</taxon>
        <taxon>Pseudomonadota</taxon>
        <taxon>Gammaproteobacteria</taxon>
        <taxon>Enterobacterales</taxon>
        <taxon>Erwiniaceae</taxon>
        <taxon>Pantoea</taxon>
    </lineage>
</organism>
<dbReference type="GO" id="GO:0008615">
    <property type="term" value="P:pyridoxine biosynthetic process"/>
    <property type="evidence" value="ECO:0007669"/>
    <property type="project" value="UniProtKB-UniRule"/>
</dbReference>
<evidence type="ECO:0000256" key="11">
    <source>
        <dbReference type="ARBA" id="ARBA00049007"/>
    </source>
</evidence>
<keyword evidence="7 12" id="KW-0663">Pyridoxal phosphate</keyword>
<feature type="binding site" evidence="12">
    <location>
        <position position="173"/>
    </location>
    <ligand>
        <name>pyridoxal 5'-phosphate</name>
        <dbReference type="ChEBI" id="CHEBI:597326"/>
    </ligand>
</feature>
<keyword evidence="9 12" id="KW-0718">Serine biosynthesis</keyword>
<keyword evidence="12" id="KW-0963">Cytoplasm</keyword>
<evidence type="ECO:0000256" key="1">
    <source>
        <dbReference type="ARBA" id="ARBA00004915"/>
    </source>
</evidence>
<feature type="binding site" evidence="12">
    <location>
        <position position="102"/>
    </location>
    <ligand>
        <name>pyridoxal 5'-phosphate</name>
        <dbReference type="ChEBI" id="CHEBI:597326"/>
    </ligand>
</feature>
<evidence type="ECO:0000256" key="7">
    <source>
        <dbReference type="ARBA" id="ARBA00022898"/>
    </source>
</evidence>
<dbReference type="GO" id="GO:0004648">
    <property type="term" value="F:O-phospho-L-serine:2-oxoglutarate aminotransferase activity"/>
    <property type="evidence" value="ECO:0007669"/>
    <property type="project" value="UniProtKB-UniRule"/>
</dbReference>
<dbReference type="InterPro" id="IPR020578">
    <property type="entry name" value="Aminotrans_V_PyrdxlP_BS"/>
</dbReference>
<keyword evidence="6 12" id="KW-0808">Transferase</keyword>
<evidence type="ECO:0000313" key="16">
    <source>
        <dbReference type="Proteomes" id="UP000296034"/>
    </source>
</evidence>
<dbReference type="PANTHER" id="PTHR43247:SF1">
    <property type="entry name" value="PHOSPHOSERINE AMINOTRANSFERASE"/>
    <property type="match status" value="1"/>
</dbReference>
<evidence type="ECO:0000256" key="3">
    <source>
        <dbReference type="ARBA" id="ARBA00006904"/>
    </source>
</evidence>
<dbReference type="InterPro" id="IPR000192">
    <property type="entry name" value="Aminotrans_V_dom"/>
</dbReference>
<dbReference type="NCBIfam" id="NF003764">
    <property type="entry name" value="PRK05355.1"/>
    <property type="match status" value="1"/>
</dbReference>
<keyword evidence="8 12" id="KW-0664">Pyridoxine biosynthesis</keyword>
<evidence type="ECO:0000256" key="13">
    <source>
        <dbReference type="RuleBase" id="RU004505"/>
    </source>
</evidence>
<dbReference type="UniPathway" id="UPA00244">
    <property type="reaction ID" value="UER00311"/>
</dbReference>
<comment type="subcellular location">
    <subcellularLocation>
        <location evidence="12">Cytoplasm</location>
    </subcellularLocation>
</comment>
<dbReference type="FunFam" id="3.90.1150.10:FF:000006">
    <property type="entry name" value="Phosphoserine aminotransferase"/>
    <property type="match status" value="1"/>
</dbReference>
<name>A0A2P5SYX6_9GAMM</name>
<feature type="binding site" evidence="12">
    <location>
        <position position="42"/>
    </location>
    <ligand>
        <name>L-glutamate</name>
        <dbReference type="ChEBI" id="CHEBI:29985"/>
    </ligand>
</feature>
<sequence>MIKTYNFSAGPAMLPTEVLSRVKEELLNWKNIGVSVMEISHRSKEFINMAEKTIQDLRELLKIPSNYKILFCHGGARAHFAAIPANLLGTFLSADYIDGGYWANKSIQEAKKYCIPNVINVKNINNNIHAITPMKHWNISDNSAYLHYCPNETIDGIAIHEQPQFENKVIIADLSSSILSCPINVDNYGVIYASAQKNIGIAGLTIVIIKENLLNIRVNPYLPSILNYNILSKNKSMFNTPPTFAWYLSGLVFSWLKAQGGLLEMSKINKKKSDILYKTIDKSDLYQNNISKKNRSYMNITFTLTNYSLENLFLKKSFEAGLIALKGHRAIGGIRASIYNAMPLDGVNTLIDFMRYFESKYG</sequence>
<dbReference type="RefSeq" id="WP_136131536.1">
    <property type="nucleotide sequence ID" value="NZ_PDKS01000001.1"/>
</dbReference>
<dbReference type="GO" id="GO:0030170">
    <property type="term" value="F:pyridoxal phosphate binding"/>
    <property type="evidence" value="ECO:0007669"/>
    <property type="project" value="UniProtKB-UniRule"/>
</dbReference>
<dbReference type="Pfam" id="PF00266">
    <property type="entry name" value="Aminotran_5"/>
    <property type="match status" value="1"/>
</dbReference>
<reference evidence="15 16" key="1">
    <citation type="journal article" date="2018" name="Genome Biol. Evol.">
        <title>Cladogenesis and Genomic Streamlining in Extracellular Endosymbionts of Tropical Stink Bugs.</title>
        <authorList>
            <person name="Otero-Bravo A."/>
            <person name="Goffredi S."/>
            <person name="Sabree Z.L."/>
        </authorList>
    </citation>
    <scope>NUCLEOTIDE SEQUENCE [LARGE SCALE GENOMIC DNA]</scope>
    <source>
        <strain evidence="15 16">SoET</strain>
    </source>
</reference>
<comment type="function">
    <text evidence="12">Catalyzes the reversible conversion of 3-phosphohydroxypyruvate to phosphoserine and of 3-hydroxy-2-oxo-4-phosphonooxybutanoate to phosphohydroxythreonine.</text>
</comment>
<dbReference type="Gene3D" id="3.90.1150.10">
    <property type="entry name" value="Aspartate Aminotransferase, domain 1"/>
    <property type="match status" value="1"/>
</dbReference>
<comment type="cofactor">
    <cofactor evidence="12">
        <name>pyridoxal 5'-phosphate</name>
        <dbReference type="ChEBI" id="CHEBI:597326"/>
    </cofactor>
    <text evidence="12">Binds 1 pyridoxal phosphate per subunit.</text>
</comment>
<evidence type="ECO:0000256" key="8">
    <source>
        <dbReference type="ARBA" id="ARBA00023096"/>
    </source>
</evidence>
<proteinExistence type="inferred from homology"/>
<evidence type="ECO:0000256" key="10">
    <source>
        <dbReference type="ARBA" id="ARBA00047630"/>
    </source>
</evidence>
<evidence type="ECO:0000256" key="5">
    <source>
        <dbReference type="ARBA" id="ARBA00022605"/>
    </source>
</evidence>
<feature type="modified residue" description="N6-(pyridoxal phosphate)lysine" evidence="12">
    <location>
        <position position="197"/>
    </location>
</feature>
<evidence type="ECO:0000256" key="2">
    <source>
        <dbReference type="ARBA" id="ARBA00005099"/>
    </source>
</evidence>
<feature type="domain" description="Aminotransferase class V" evidence="14">
    <location>
        <begin position="4"/>
        <end position="350"/>
    </location>
</feature>
<comment type="similarity">
    <text evidence="3 12">Belongs to the class-V pyridoxal-phosphate-dependent aminotransferase family. SerC subfamily.</text>
</comment>
<evidence type="ECO:0000259" key="14">
    <source>
        <dbReference type="Pfam" id="PF00266"/>
    </source>
</evidence>
<dbReference type="Proteomes" id="UP000296034">
    <property type="component" value="Unassembled WGS sequence"/>
</dbReference>
<dbReference type="AlphaFoldDB" id="A0A2P5SYX6"/>
<feature type="binding site" evidence="12">
    <location>
        <begin position="239"/>
        <end position="240"/>
    </location>
    <ligand>
        <name>pyridoxal 5'-phosphate</name>
        <dbReference type="ChEBI" id="CHEBI:597326"/>
    </ligand>
</feature>
<comment type="catalytic activity">
    <reaction evidence="10 12">
        <text>4-(phosphooxy)-L-threonine + 2-oxoglutarate = (R)-3-hydroxy-2-oxo-4-phosphooxybutanoate + L-glutamate</text>
        <dbReference type="Rhea" id="RHEA:16573"/>
        <dbReference type="ChEBI" id="CHEBI:16810"/>
        <dbReference type="ChEBI" id="CHEBI:29985"/>
        <dbReference type="ChEBI" id="CHEBI:58452"/>
        <dbReference type="ChEBI" id="CHEBI:58538"/>
        <dbReference type="EC" id="2.6.1.52"/>
    </reaction>
</comment>
<comment type="catalytic activity">
    <reaction evidence="11 12 13">
        <text>O-phospho-L-serine + 2-oxoglutarate = 3-phosphooxypyruvate + L-glutamate</text>
        <dbReference type="Rhea" id="RHEA:14329"/>
        <dbReference type="ChEBI" id="CHEBI:16810"/>
        <dbReference type="ChEBI" id="CHEBI:18110"/>
        <dbReference type="ChEBI" id="CHEBI:29985"/>
        <dbReference type="ChEBI" id="CHEBI:57524"/>
        <dbReference type="EC" id="2.6.1.52"/>
    </reaction>
</comment>
<dbReference type="UniPathway" id="UPA00135">
    <property type="reaction ID" value="UER00197"/>
</dbReference>
<dbReference type="PANTHER" id="PTHR43247">
    <property type="entry name" value="PHOSPHOSERINE AMINOTRANSFERASE"/>
    <property type="match status" value="1"/>
</dbReference>
<dbReference type="HAMAP" id="MF_00160">
    <property type="entry name" value="SerC_aminotrans_5"/>
    <property type="match status" value="1"/>
</dbReference>
<dbReference type="InterPro" id="IPR022278">
    <property type="entry name" value="Pser_aminoTfrase"/>
</dbReference>
<evidence type="ECO:0000256" key="4">
    <source>
        <dbReference type="ARBA" id="ARBA00022576"/>
    </source>
</evidence>